<evidence type="ECO:0000259" key="2">
    <source>
        <dbReference type="PROSITE" id="PS50157"/>
    </source>
</evidence>
<gene>
    <name evidence="3" type="ORF">OFLC_LOCUS9179</name>
</gene>
<evidence type="ECO:0000313" key="5">
    <source>
        <dbReference type="WBParaSite" id="OFLC_0000917901-mRNA-1"/>
    </source>
</evidence>
<evidence type="ECO:0000313" key="4">
    <source>
        <dbReference type="Proteomes" id="UP000267606"/>
    </source>
</evidence>
<dbReference type="InterPro" id="IPR013087">
    <property type="entry name" value="Znf_C2H2_type"/>
</dbReference>
<keyword evidence="1" id="KW-0479">Metal-binding</keyword>
<dbReference type="PROSITE" id="PS50157">
    <property type="entry name" value="ZINC_FINGER_C2H2_2"/>
    <property type="match status" value="1"/>
</dbReference>
<dbReference type="WBParaSite" id="OFLC_0000917901-mRNA-1">
    <property type="protein sequence ID" value="OFLC_0000917901-mRNA-1"/>
    <property type="gene ID" value="OFLC_0000917901"/>
</dbReference>
<feature type="domain" description="C2H2-type" evidence="2">
    <location>
        <begin position="50"/>
        <end position="73"/>
    </location>
</feature>
<evidence type="ECO:0000313" key="3">
    <source>
        <dbReference type="EMBL" id="VDO59054.1"/>
    </source>
</evidence>
<reference evidence="3 4" key="2">
    <citation type="submission" date="2018-11" db="EMBL/GenBank/DDBJ databases">
        <authorList>
            <consortium name="Pathogen Informatics"/>
        </authorList>
    </citation>
    <scope>NUCLEOTIDE SEQUENCE [LARGE SCALE GENOMIC DNA]</scope>
</reference>
<keyword evidence="4" id="KW-1185">Reference proteome</keyword>
<name>A0A183HNW8_9BILA</name>
<reference evidence="5" key="1">
    <citation type="submission" date="2016-06" db="UniProtKB">
        <authorList>
            <consortium name="WormBaseParasite"/>
        </authorList>
    </citation>
    <scope>IDENTIFICATION</scope>
</reference>
<dbReference type="EMBL" id="UZAJ01010993">
    <property type="protein sequence ID" value="VDO59054.1"/>
    <property type="molecule type" value="Genomic_DNA"/>
</dbReference>
<sequence length="115" mass="12929">MNARNVEKFFAMFINLDDTGTACILKDIRKETGLKNMLAKFRNVLKEARFDCETCSRKFRSRASFAIHLRRYHLVSIRDVPYGFTEGTGVSSNNISGETCAIAQNIAGKTEVVTT</sequence>
<protein>
    <submittedName>
        <fullName evidence="5">C2H2-type domain-containing protein</fullName>
    </submittedName>
</protein>
<dbReference type="PROSITE" id="PS00028">
    <property type="entry name" value="ZINC_FINGER_C2H2_1"/>
    <property type="match status" value="1"/>
</dbReference>
<dbReference type="GO" id="GO:0008270">
    <property type="term" value="F:zinc ion binding"/>
    <property type="evidence" value="ECO:0007669"/>
    <property type="project" value="UniProtKB-KW"/>
</dbReference>
<dbReference type="STRING" id="387005.A0A183HNW8"/>
<organism evidence="5">
    <name type="scientific">Onchocerca flexuosa</name>
    <dbReference type="NCBI Taxonomy" id="387005"/>
    <lineage>
        <taxon>Eukaryota</taxon>
        <taxon>Metazoa</taxon>
        <taxon>Ecdysozoa</taxon>
        <taxon>Nematoda</taxon>
        <taxon>Chromadorea</taxon>
        <taxon>Rhabditida</taxon>
        <taxon>Spirurina</taxon>
        <taxon>Spiruromorpha</taxon>
        <taxon>Filarioidea</taxon>
        <taxon>Onchocercidae</taxon>
        <taxon>Onchocerca</taxon>
    </lineage>
</organism>
<evidence type="ECO:0000256" key="1">
    <source>
        <dbReference type="PROSITE-ProRule" id="PRU00042"/>
    </source>
</evidence>
<keyword evidence="1" id="KW-0862">Zinc</keyword>
<accession>A0A183HNW8</accession>
<proteinExistence type="predicted"/>
<keyword evidence="1" id="KW-0863">Zinc-finger</keyword>
<dbReference type="Proteomes" id="UP000267606">
    <property type="component" value="Unassembled WGS sequence"/>
</dbReference>
<dbReference type="AlphaFoldDB" id="A0A183HNW8"/>